<keyword evidence="1" id="KW-0812">Transmembrane</keyword>
<accession>A0A0G1BMB9</accession>
<keyword evidence="1" id="KW-0472">Membrane</keyword>
<reference evidence="3 4" key="1">
    <citation type="journal article" date="2015" name="Nature">
        <title>rRNA introns, odd ribosomes, and small enigmatic genomes across a large radiation of phyla.</title>
        <authorList>
            <person name="Brown C.T."/>
            <person name="Hug L.A."/>
            <person name="Thomas B.C."/>
            <person name="Sharon I."/>
            <person name="Castelle C.J."/>
            <person name="Singh A."/>
            <person name="Wilkins M.J."/>
            <person name="Williams K.H."/>
            <person name="Banfield J.F."/>
        </authorList>
    </citation>
    <scope>NUCLEOTIDE SEQUENCE [LARGE SCALE GENOMIC DNA]</scope>
</reference>
<evidence type="ECO:0000313" key="4">
    <source>
        <dbReference type="Proteomes" id="UP000034320"/>
    </source>
</evidence>
<organism evidence="3 4">
    <name type="scientific">Candidatus Gottesmanbacteria bacterium GW2011_GWA2_42_18</name>
    <dbReference type="NCBI Taxonomy" id="1618442"/>
    <lineage>
        <taxon>Bacteria</taxon>
        <taxon>Candidatus Gottesmaniibacteriota</taxon>
    </lineage>
</organism>
<feature type="transmembrane region" description="Helical" evidence="1">
    <location>
        <begin position="392"/>
        <end position="412"/>
    </location>
</feature>
<evidence type="ECO:0000313" key="3">
    <source>
        <dbReference type="EMBL" id="KKS47426.1"/>
    </source>
</evidence>
<keyword evidence="1" id="KW-1133">Transmembrane helix</keyword>
<dbReference type="Proteomes" id="UP000034320">
    <property type="component" value="Unassembled WGS sequence"/>
</dbReference>
<name>A0A0G1BMB9_9BACT</name>
<gene>
    <name evidence="3" type="ORF">UV09_C0005G0004</name>
</gene>
<dbReference type="Gene3D" id="3.30.70.2390">
    <property type="match status" value="1"/>
</dbReference>
<sequence>MLYLSLTDNSLELLETKKGLIGDEKFVSVSRKLLKEKVVELGLITDSEGLLSAFREALTTAYPKEIKEKQISLVLPGDQVVIKRFAVPLEVKVTPDWIIKEAGKYLPQDISHYESYFKEISGKNGKIILFTALPLSLILSYHHLFSRDKIKINFLSVAPFSVYAFLRQKIAEGETCLYADLDKHERYYLLDYEGPVTVFHKKSTGKLITDLKSALKKLDDEKLKPSRIYLAGEKSLEAKIEELSETLSLPVEKMSQLISDNRMQILPGQTMDKIDTGGVPLFYFDKTFGLINLAKLSDVPNFASDLKLIEERYQKTASAVIPADEVKIPVQPAPETKPMMETVEVTSKEETVVAEEKSVIEKETEKIKEEPLISENIVEYKRSQPGMFLNKFVWFVIALALGLLTVGGFLVVRQKGSISLPFLASPTVTATPTAVPTVTPTPTIDAALKRKDLTVSVLNGTDKSGFARTTADKLEKDGYTLGTVGNAEEDSKETIVRIKESKKNFLPLLFSDLKEEFPTVKTETLPSDDKADAVLILGQ</sequence>
<dbReference type="AlphaFoldDB" id="A0A0G1BMB9"/>
<dbReference type="Gene3D" id="3.30.420.40">
    <property type="match status" value="1"/>
</dbReference>
<dbReference type="Pfam" id="PF13399">
    <property type="entry name" value="LytR_C"/>
    <property type="match status" value="1"/>
</dbReference>
<feature type="domain" description="LytR/CpsA/Psr regulator C-terminal" evidence="2">
    <location>
        <begin position="452"/>
        <end position="538"/>
    </location>
</feature>
<evidence type="ECO:0000256" key="1">
    <source>
        <dbReference type="SAM" id="Phobius"/>
    </source>
</evidence>
<proteinExistence type="predicted"/>
<comment type="caution">
    <text evidence="3">The sequence shown here is derived from an EMBL/GenBank/DDBJ whole genome shotgun (WGS) entry which is preliminary data.</text>
</comment>
<dbReference type="EMBL" id="LCDD01000005">
    <property type="protein sequence ID" value="KKS47426.1"/>
    <property type="molecule type" value="Genomic_DNA"/>
</dbReference>
<protein>
    <recommendedName>
        <fullName evidence="2">LytR/CpsA/Psr regulator C-terminal domain-containing protein</fullName>
    </recommendedName>
</protein>
<dbReference type="InterPro" id="IPR027381">
    <property type="entry name" value="LytR/CpsA/Psr_C"/>
</dbReference>
<dbReference type="Gene3D" id="3.30.1490.300">
    <property type="match status" value="1"/>
</dbReference>
<evidence type="ECO:0000259" key="2">
    <source>
        <dbReference type="Pfam" id="PF13399"/>
    </source>
</evidence>
<dbReference type="PATRIC" id="fig|1618442.3.peg.294"/>